<evidence type="ECO:0000313" key="2">
    <source>
        <dbReference type="Proteomes" id="UP000789860"/>
    </source>
</evidence>
<reference evidence="1" key="1">
    <citation type="submission" date="2021-06" db="EMBL/GenBank/DDBJ databases">
        <authorList>
            <person name="Kallberg Y."/>
            <person name="Tangrot J."/>
            <person name="Rosling A."/>
        </authorList>
    </citation>
    <scope>NUCLEOTIDE SEQUENCE</scope>
    <source>
        <strain evidence="1">AU212A</strain>
    </source>
</reference>
<name>A0ACA9MU79_9GLOM</name>
<organism evidence="1 2">
    <name type="scientific">Scutellospora calospora</name>
    <dbReference type="NCBI Taxonomy" id="85575"/>
    <lineage>
        <taxon>Eukaryota</taxon>
        <taxon>Fungi</taxon>
        <taxon>Fungi incertae sedis</taxon>
        <taxon>Mucoromycota</taxon>
        <taxon>Glomeromycotina</taxon>
        <taxon>Glomeromycetes</taxon>
        <taxon>Diversisporales</taxon>
        <taxon>Gigasporaceae</taxon>
        <taxon>Scutellospora</taxon>
    </lineage>
</organism>
<comment type="caution">
    <text evidence="1">The sequence shown here is derived from an EMBL/GenBank/DDBJ whole genome shotgun (WGS) entry which is preliminary data.</text>
</comment>
<evidence type="ECO:0000313" key="1">
    <source>
        <dbReference type="EMBL" id="CAG8609583.1"/>
    </source>
</evidence>
<feature type="non-terminal residue" evidence="1">
    <location>
        <position position="76"/>
    </location>
</feature>
<gene>
    <name evidence="1" type="ORF">SCALOS_LOCUS7233</name>
</gene>
<proteinExistence type="predicted"/>
<dbReference type="Proteomes" id="UP000789860">
    <property type="component" value="Unassembled WGS sequence"/>
</dbReference>
<dbReference type="EMBL" id="CAJVPM010015718">
    <property type="protein sequence ID" value="CAG8609583.1"/>
    <property type="molecule type" value="Genomic_DNA"/>
</dbReference>
<accession>A0ACA9MU79</accession>
<keyword evidence="2" id="KW-1185">Reference proteome</keyword>
<sequence>MPNQKLPTQISITSLRSGQERIIDCDGLPDNSEEICNILKDENAQMTIYLRFALYYNINRKNPDIAVTILKKGLSH</sequence>
<protein>
    <submittedName>
        <fullName evidence="1">3959_t:CDS:1</fullName>
    </submittedName>
</protein>